<evidence type="ECO:0000313" key="4">
    <source>
        <dbReference type="Proteomes" id="UP000476338"/>
    </source>
</evidence>
<dbReference type="Pfam" id="PF03235">
    <property type="entry name" value="GmrSD_N"/>
    <property type="match status" value="1"/>
</dbReference>
<proteinExistence type="predicted"/>
<dbReference type="PANTHER" id="PTHR35149:SF1">
    <property type="entry name" value="DUF5655 DOMAIN-CONTAINING PROTEIN"/>
    <property type="match status" value="1"/>
</dbReference>
<protein>
    <submittedName>
        <fullName evidence="3">DUF262 domain-containing protein</fullName>
    </submittedName>
</protein>
<dbReference type="AlphaFoldDB" id="A0A6L5WIQ3"/>
<name>A0A6L5WIQ3_9BACT</name>
<feature type="domain" description="GmrSD restriction endonucleases N-terminal" evidence="1">
    <location>
        <begin position="8"/>
        <end position="240"/>
    </location>
</feature>
<keyword evidence="4" id="KW-1185">Reference proteome</keyword>
<reference evidence="3 4" key="1">
    <citation type="submission" date="2019-09" db="EMBL/GenBank/DDBJ databases">
        <authorList>
            <person name="Silva M."/>
            <person name="Pereira G."/>
            <person name="Lopes-Da-Costa L."/>
            <person name="Silva E."/>
        </authorList>
    </citation>
    <scope>NUCLEOTIDE SEQUENCE [LARGE SCALE GENOMIC DNA]</scope>
    <source>
        <strain evidence="3 4">FMV-PI01</strain>
    </source>
</reference>
<dbReference type="InterPro" id="IPR011089">
    <property type="entry name" value="GmrSD_C"/>
</dbReference>
<evidence type="ECO:0000259" key="1">
    <source>
        <dbReference type="Pfam" id="PF03235"/>
    </source>
</evidence>
<evidence type="ECO:0000313" key="3">
    <source>
        <dbReference type="EMBL" id="MSN95875.1"/>
    </source>
</evidence>
<organism evidence="3 4">
    <name type="scientific">Campylobacter portucalensis</name>
    <dbReference type="NCBI Taxonomy" id="2608384"/>
    <lineage>
        <taxon>Bacteria</taxon>
        <taxon>Pseudomonadati</taxon>
        <taxon>Campylobacterota</taxon>
        <taxon>Epsilonproteobacteria</taxon>
        <taxon>Campylobacterales</taxon>
        <taxon>Campylobacteraceae</taxon>
        <taxon>Campylobacter</taxon>
    </lineage>
</organism>
<dbReference type="PANTHER" id="PTHR35149">
    <property type="entry name" value="SLL5132 PROTEIN"/>
    <property type="match status" value="1"/>
</dbReference>
<feature type="domain" description="GmrSD restriction endonucleases C-terminal" evidence="2">
    <location>
        <begin position="451"/>
        <end position="598"/>
    </location>
</feature>
<dbReference type="Proteomes" id="UP000476338">
    <property type="component" value="Unassembled WGS sequence"/>
</dbReference>
<dbReference type="EMBL" id="VWSJ01000004">
    <property type="protein sequence ID" value="MSN95875.1"/>
    <property type="molecule type" value="Genomic_DNA"/>
</dbReference>
<dbReference type="RefSeq" id="WP_154570147.1">
    <property type="nucleotide sequence ID" value="NZ_VWSJ01000004.1"/>
</dbReference>
<reference evidence="3 4" key="2">
    <citation type="submission" date="2020-03" db="EMBL/GenBank/DDBJ databases">
        <title>Campylobacter portucalensis sp. nov., a new species of Campylobacter isolated from the reproductive tract of bulls.</title>
        <authorList>
            <person name="Silva M.F."/>
            <person name="Pereira G."/>
            <person name="Carneiro C."/>
            <person name="Hemphill A."/>
            <person name="Mateus L."/>
            <person name="Lopes-Da-Costa L."/>
            <person name="Silva E."/>
        </authorList>
    </citation>
    <scope>NUCLEOTIDE SEQUENCE [LARGE SCALE GENOMIC DNA]</scope>
    <source>
        <strain evidence="3 4">FMV-PI01</strain>
    </source>
</reference>
<accession>A0A6L5WIQ3</accession>
<dbReference type="InterPro" id="IPR004919">
    <property type="entry name" value="GmrSD_N"/>
</dbReference>
<sequence>MKTLSLIEIFNDCYFRIPDYQRGYAWDDKNLEDFWNDLNNIEDNQKYYMGVLTTEFVSDKEKSSGSFEYDYGAKSKESKVFYIVDGQQRLTTIIILLKAIVDRAKELGLDFLSDMEIDDIEKKFLFKKLPENVLGFIFAYTKDNPSDEFFKSRILNKESASNNFENTIYTNNLKFAKEFFYKKIKNFNENQLNSLYKKVVFDLKFMKYEVNDDFNVCIVFESMNNRGKSLSNLELLKNRFIYLSANLKATDDAKQELRKDINEVWKNIYHYLGKNPDLKLDDDDFLYNHWIMYFEDTNEVYKDSLLNKHFTIKNNKLTIQYIKDYIFDLKRSVRNWYFLHIVNDSDFKIDNTSKEYLAKLHRLEGFNHFKPLILAILNNENLTKNSLAYILKLIEKFIFLMFAITQKRTDFSKNTFFKLAHSIHTKKSNLDDMKNKILEKSKGYNINVFYQDLSDKFKWNKGYYSWRYLKYFLYEYEEYLCEKYKGQDKKLSWDEFSKYKQNFASVEHILPQEPEKYWNDIYKKYKNNIKNLTHSIGNLVALSKQRNSTFSNYDFETKKIGNKEFIGYKNGSYAEIEIALNNKWDYEEIKQRGLNMLEFMQKRWSFEDENFDFWCFNDETKMSEDEKIIHKERFLFLPPEK</sequence>
<dbReference type="Pfam" id="PF07510">
    <property type="entry name" value="GmrSD_C"/>
    <property type="match status" value="1"/>
</dbReference>
<comment type="caution">
    <text evidence="3">The sequence shown here is derived from an EMBL/GenBank/DDBJ whole genome shotgun (WGS) entry which is preliminary data.</text>
</comment>
<gene>
    <name evidence="3" type="ORF">F1B92_01465</name>
</gene>
<evidence type="ECO:0000259" key="2">
    <source>
        <dbReference type="Pfam" id="PF07510"/>
    </source>
</evidence>